<keyword evidence="3" id="KW-1185">Reference proteome</keyword>
<comment type="caution">
    <text evidence="2">The sequence shown here is derived from an EMBL/GenBank/DDBJ whole genome shotgun (WGS) entry which is preliminary data.</text>
</comment>
<feature type="transmembrane region" description="Helical" evidence="1">
    <location>
        <begin position="111"/>
        <end position="130"/>
    </location>
</feature>
<reference evidence="2 3" key="1">
    <citation type="submission" date="2024-08" db="EMBL/GenBank/DDBJ databases">
        <authorList>
            <person name="Cucini C."/>
            <person name="Frati F."/>
        </authorList>
    </citation>
    <scope>NUCLEOTIDE SEQUENCE [LARGE SCALE GENOMIC DNA]</scope>
</reference>
<protein>
    <submittedName>
        <fullName evidence="2">Uncharacterized protein</fullName>
    </submittedName>
</protein>
<accession>A0ABP1RR61</accession>
<evidence type="ECO:0000313" key="3">
    <source>
        <dbReference type="Proteomes" id="UP001642540"/>
    </source>
</evidence>
<gene>
    <name evidence="2" type="ORF">ODALV1_LOCUS25090</name>
</gene>
<organism evidence="2 3">
    <name type="scientific">Orchesella dallaii</name>
    <dbReference type="NCBI Taxonomy" id="48710"/>
    <lineage>
        <taxon>Eukaryota</taxon>
        <taxon>Metazoa</taxon>
        <taxon>Ecdysozoa</taxon>
        <taxon>Arthropoda</taxon>
        <taxon>Hexapoda</taxon>
        <taxon>Collembola</taxon>
        <taxon>Entomobryomorpha</taxon>
        <taxon>Entomobryoidea</taxon>
        <taxon>Orchesellidae</taxon>
        <taxon>Orchesellinae</taxon>
        <taxon>Orchesella</taxon>
    </lineage>
</organism>
<evidence type="ECO:0000313" key="2">
    <source>
        <dbReference type="EMBL" id="CAL8133491.1"/>
    </source>
</evidence>
<name>A0ABP1RR61_9HEXA</name>
<keyword evidence="1" id="KW-0812">Transmembrane</keyword>
<feature type="transmembrane region" description="Helical" evidence="1">
    <location>
        <begin position="53"/>
        <end position="74"/>
    </location>
</feature>
<feature type="transmembrane region" description="Helical" evidence="1">
    <location>
        <begin position="12"/>
        <end position="33"/>
    </location>
</feature>
<keyword evidence="1" id="KW-1133">Transmembrane helix</keyword>
<sequence length="198" mass="22324">MAIIDFLLKGKVDVPMDLLLMIFLMLASLHRFYRLGLNGYIVPVTGFKNPMNMTNAGSVELIATLFVIGLTMVVTNRGLKKIAFAREMLFAVGASMRIEPSQEFMRKLNEVCKDAGMNVLALMIFALFLLCVDGMFVLTAFTALCILSLGYCAIQCGREFNWTWTTLNIGHRQLAENAMEEVFDQFLYCMLTVIDIFE</sequence>
<proteinExistence type="predicted"/>
<keyword evidence="1" id="KW-0472">Membrane</keyword>
<dbReference type="EMBL" id="CAXLJM020000099">
    <property type="protein sequence ID" value="CAL8133491.1"/>
    <property type="molecule type" value="Genomic_DNA"/>
</dbReference>
<dbReference type="Proteomes" id="UP001642540">
    <property type="component" value="Unassembled WGS sequence"/>
</dbReference>
<evidence type="ECO:0000256" key="1">
    <source>
        <dbReference type="SAM" id="Phobius"/>
    </source>
</evidence>